<evidence type="ECO:0000313" key="1">
    <source>
        <dbReference type="EMBL" id="KAH7987699.1"/>
    </source>
</evidence>
<dbReference type="EMBL" id="CM037630">
    <property type="protein sequence ID" value="KAH7987699.1"/>
    <property type="molecule type" value="Genomic_DNA"/>
</dbReference>
<reference evidence="1" key="1">
    <citation type="submission" date="2021-08" db="EMBL/GenBank/DDBJ databases">
        <title>The first chromosome-level gecko genome reveals the dynamic sex chromosomes of Neotropical dwarf geckos (Sphaerodactylidae: Sphaerodactylus).</title>
        <authorList>
            <person name="Pinto B.J."/>
            <person name="Keating S.E."/>
            <person name="Gamble T."/>
        </authorList>
    </citation>
    <scope>NUCLEOTIDE SEQUENCE</scope>
    <source>
        <strain evidence="1">TG3544</strain>
    </source>
</reference>
<gene>
    <name evidence="1" type="ORF">K3G42_009766</name>
</gene>
<comment type="caution">
    <text evidence="1">The sequence shown here is derived from an EMBL/GenBank/DDBJ whole genome shotgun (WGS) entry which is preliminary data.</text>
</comment>
<evidence type="ECO:0000313" key="2">
    <source>
        <dbReference type="Proteomes" id="UP000827872"/>
    </source>
</evidence>
<keyword evidence="2" id="KW-1185">Reference proteome</keyword>
<dbReference type="Proteomes" id="UP000827872">
    <property type="component" value="Linkage Group LG17"/>
</dbReference>
<accession>A0ACB8E6N1</accession>
<sequence>MALELFTAEEGIEGVDAEGELRAKPRSLQGWLSNLTLNRSPYHQSSRSVATERSAPTYRWGPVSQGGPRKSFKVDFDGNPDELAFFLIQVDLYMEVHVGLVEEDVLEIYNLEWFLLAQRQRFEGPLAEEKAWGKLQCLWQGNHSVSEFATDFRRLASRLRGWPELVLVQLFKDALHPKVLQWALIHCDSEMLMEWIRRAGDAEQQIRQVEQLEHGWIRAQRQLLQTPEKAMDNKKTDPPNPLVHTIATWACACTEEKMATS</sequence>
<proteinExistence type="predicted"/>
<name>A0ACB8E6N1_9SAUR</name>
<organism evidence="1 2">
    <name type="scientific">Sphaerodactylus townsendi</name>
    <dbReference type="NCBI Taxonomy" id="933632"/>
    <lineage>
        <taxon>Eukaryota</taxon>
        <taxon>Metazoa</taxon>
        <taxon>Chordata</taxon>
        <taxon>Craniata</taxon>
        <taxon>Vertebrata</taxon>
        <taxon>Euteleostomi</taxon>
        <taxon>Lepidosauria</taxon>
        <taxon>Squamata</taxon>
        <taxon>Bifurcata</taxon>
        <taxon>Gekkota</taxon>
        <taxon>Sphaerodactylidae</taxon>
        <taxon>Sphaerodactylus</taxon>
    </lineage>
</organism>
<protein>
    <submittedName>
        <fullName evidence="1">Uncharacterized protein</fullName>
    </submittedName>
</protein>